<dbReference type="RefSeq" id="WP_153217248.1">
    <property type="nucleotide sequence ID" value="NZ_WIBF01000013.1"/>
</dbReference>
<gene>
    <name evidence="1" type="ORF">GFB49_17545</name>
</gene>
<evidence type="ECO:0000313" key="2">
    <source>
        <dbReference type="Proteomes" id="UP000444174"/>
    </source>
</evidence>
<sequence length="317" mass="35276">MSNGKLVLPQLILSSNEFLVGLGGEKNEVELPPTWLYLLEHLVASGAQKIVVCEESFPENTLLSLPELMKKYIEVSSAPSRGRNVANAFFEEILDELEIDHRGNGWFLRGNATRNFFSPAVDAHNCLSLFLGAFYSKAHFHFDINAFVSQLKSTMNELRNPESRAKIAALLNCLNSYEGVALPSLGAIAQHSPRRTELLVELMRSIEFDALSKEHGKLGAIADKTHLLEQINSRVRRVLSLRSAKEIASYSSKAASVAVGAPIPGSALVEKIVGDAFLPPAINLYDEMKVIAARVQRDFPDRKIDWYHEPYDGIFRR</sequence>
<dbReference type="Proteomes" id="UP000444174">
    <property type="component" value="Unassembled WGS sequence"/>
</dbReference>
<keyword evidence="2" id="KW-1185">Reference proteome</keyword>
<proteinExistence type="predicted"/>
<protein>
    <submittedName>
        <fullName evidence="1">Uncharacterized protein</fullName>
    </submittedName>
</protein>
<dbReference type="AlphaFoldDB" id="A0A843YKS9"/>
<dbReference type="EMBL" id="WIBF01000013">
    <property type="protein sequence ID" value="MQQ10275.1"/>
    <property type="molecule type" value="Genomic_DNA"/>
</dbReference>
<reference evidence="1 2" key="1">
    <citation type="submission" date="2019-10" db="EMBL/GenBank/DDBJ databases">
        <title>Epibacterium sp. nov., isolated from seawater.</title>
        <authorList>
            <person name="Zhang X."/>
            <person name="Li N."/>
        </authorList>
    </citation>
    <scope>NUCLEOTIDE SEQUENCE [LARGE SCALE GENOMIC DNA]</scope>
    <source>
        <strain evidence="1 2">SM1979</strain>
    </source>
</reference>
<name>A0A843YKS9_9RHOB</name>
<organism evidence="1 2">
    <name type="scientific">Tritonibacter litoralis</name>
    <dbReference type="NCBI Taxonomy" id="2662264"/>
    <lineage>
        <taxon>Bacteria</taxon>
        <taxon>Pseudomonadati</taxon>
        <taxon>Pseudomonadota</taxon>
        <taxon>Alphaproteobacteria</taxon>
        <taxon>Rhodobacterales</taxon>
        <taxon>Paracoccaceae</taxon>
        <taxon>Tritonibacter</taxon>
    </lineage>
</organism>
<accession>A0A843YKS9</accession>
<comment type="caution">
    <text evidence="1">The sequence shown here is derived from an EMBL/GenBank/DDBJ whole genome shotgun (WGS) entry which is preliminary data.</text>
</comment>
<evidence type="ECO:0000313" key="1">
    <source>
        <dbReference type="EMBL" id="MQQ10275.1"/>
    </source>
</evidence>